<dbReference type="RefSeq" id="WP_211756935.1">
    <property type="nucleotide sequence ID" value="NZ_JAERKF010000038.1"/>
</dbReference>
<protein>
    <submittedName>
        <fullName evidence="1">Uncharacterized protein</fullName>
    </submittedName>
</protein>
<sequence length="137" mass="15720">MGQKKKRLQATIDEEPLVKADLEPRIHQLTVEQIQVEADIQALKKRSQEKPEDVLAQNMDQLLRLVASIVSEQATKTLKSIYQVFIEAVTFDRQKKLVWVHMRFDDDVLTSLKQYEKGTSKAGVPFSHGDRAIKFSI</sequence>
<accession>A0AA41JUR8</accession>
<gene>
    <name evidence="1" type="ORF">JK167_13855</name>
</gene>
<proteinExistence type="predicted"/>
<dbReference type="Proteomes" id="UP000676478">
    <property type="component" value="Unassembled WGS sequence"/>
</dbReference>
<reference evidence="1" key="2">
    <citation type="submission" date="2022-09" db="EMBL/GenBank/DDBJ databases">
        <title>Genome-inferred correspondence between phylogeny and metabolic traits in the wild Drosophila gut microbiome.</title>
        <authorList>
            <person name="Bueno E."/>
            <person name="Blow F."/>
            <person name="Douglas A.E."/>
        </authorList>
    </citation>
    <scope>NUCLEOTIDE SEQUENCE</scope>
    <source>
        <strain evidence="1">Dm-2019-70</strain>
    </source>
</reference>
<reference evidence="1" key="1">
    <citation type="submission" date="2020-12" db="EMBL/GenBank/DDBJ databases">
        <authorList>
            <person name="Mcmullen J.G."/>
        </authorList>
    </citation>
    <scope>NUCLEOTIDE SEQUENCE</scope>
    <source>
        <strain evidence="1">Dm-2019-70</strain>
    </source>
</reference>
<name>A0AA41JUR8_LEVBR</name>
<dbReference type="AlphaFoldDB" id="A0AA41JUR8"/>
<dbReference type="EMBL" id="JAERKF010000038">
    <property type="protein sequence ID" value="MBS1011874.1"/>
    <property type="molecule type" value="Genomic_DNA"/>
</dbReference>
<evidence type="ECO:0000313" key="2">
    <source>
        <dbReference type="Proteomes" id="UP000676478"/>
    </source>
</evidence>
<comment type="caution">
    <text evidence="1">The sequence shown here is derived from an EMBL/GenBank/DDBJ whole genome shotgun (WGS) entry which is preliminary data.</text>
</comment>
<evidence type="ECO:0000313" key="1">
    <source>
        <dbReference type="EMBL" id="MBS1011874.1"/>
    </source>
</evidence>
<organism evidence="1 2">
    <name type="scientific">Levilactobacillus brevis</name>
    <name type="common">Lactobacillus brevis</name>
    <dbReference type="NCBI Taxonomy" id="1580"/>
    <lineage>
        <taxon>Bacteria</taxon>
        <taxon>Bacillati</taxon>
        <taxon>Bacillota</taxon>
        <taxon>Bacilli</taxon>
        <taxon>Lactobacillales</taxon>
        <taxon>Lactobacillaceae</taxon>
        <taxon>Levilactobacillus</taxon>
    </lineage>
</organism>